<dbReference type="InterPro" id="IPR007278">
    <property type="entry name" value="DUF397"/>
</dbReference>
<dbReference type="AlphaFoldDB" id="A0A365H7J1"/>
<feature type="domain" description="DUF397" evidence="1">
    <location>
        <begin position="3"/>
        <end position="55"/>
    </location>
</feature>
<evidence type="ECO:0000259" key="1">
    <source>
        <dbReference type="Pfam" id="PF04149"/>
    </source>
</evidence>
<organism evidence="2 3">
    <name type="scientific">Actinomadura craniellae</name>
    <dbReference type="NCBI Taxonomy" id="2231787"/>
    <lineage>
        <taxon>Bacteria</taxon>
        <taxon>Bacillati</taxon>
        <taxon>Actinomycetota</taxon>
        <taxon>Actinomycetes</taxon>
        <taxon>Streptosporangiales</taxon>
        <taxon>Thermomonosporaceae</taxon>
        <taxon>Actinomadura</taxon>
    </lineage>
</organism>
<keyword evidence="3" id="KW-1185">Reference proteome</keyword>
<name>A0A365H7J1_9ACTN</name>
<accession>A0A365H7J1</accession>
<protein>
    <submittedName>
        <fullName evidence="2">DUF397 domain-containing protein</fullName>
    </submittedName>
</protein>
<reference evidence="2 3" key="1">
    <citation type="submission" date="2018-06" db="EMBL/GenBank/DDBJ databases">
        <title>Actinomadura craniellae sp. nov. isolated from marine sponge Craniella sp.</title>
        <authorList>
            <person name="Li L."/>
            <person name="Xu Q.H."/>
            <person name="Lin H.W."/>
            <person name="Lu Y.H."/>
        </authorList>
    </citation>
    <scope>NUCLEOTIDE SEQUENCE [LARGE SCALE GENOMIC DNA]</scope>
    <source>
        <strain evidence="2 3">LHW63021</strain>
    </source>
</reference>
<gene>
    <name evidence="2" type="ORF">DPM19_14350</name>
</gene>
<sequence length="57" mass="6311">MVVWRKARRSDDMGGNCIELAPMPDGVGIRDSKDPDGPRLIIGRSAFQAFTTALKRH</sequence>
<dbReference type="Proteomes" id="UP000251891">
    <property type="component" value="Unassembled WGS sequence"/>
</dbReference>
<comment type="caution">
    <text evidence="2">The sequence shown here is derived from an EMBL/GenBank/DDBJ whole genome shotgun (WGS) entry which is preliminary data.</text>
</comment>
<proteinExistence type="predicted"/>
<dbReference type="EMBL" id="QLYX01000005">
    <property type="protein sequence ID" value="RAY14972.1"/>
    <property type="molecule type" value="Genomic_DNA"/>
</dbReference>
<evidence type="ECO:0000313" key="3">
    <source>
        <dbReference type="Proteomes" id="UP000251891"/>
    </source>
</evidence>
<evidence type="ECO:0000313" key="2">
    <source>
        <dbReference type="EMBL" id="RAY14972.1"/>
    </source>
</evidence>
<dbReference type="Pfam" id="PF04149">
    <property type="entry name" value="DUF397"/>
    <property type="match status" value="1"/>
</dbReference>
<dbReference type="OrthoDB" id="3482334at2"/>